<proteinExistence type="predicted"/>
<accession>A0A8X6TR02</accession>
<sequence length="78" mass="8749">RLNLEVAQAMESNGTDLIILEGMGRALHTNLNAEFKCESIKAAVLKNLWLINSFCFFGENVVSVGKNVRKFAFKFKNV</sequence>
<dbReference type="EMBL" id="BMAW01062209">
    <property type="protein sequence ID" value="GFT34919.1"/>
    <property type="molecule type" value="Genomic_DNA"/>
</dbReference>
<dbReference type="Proteomes" id="UP000887013">
    <property type="component" value="Unassembled WGS sequence"/>
</dbReference>
<keyword evidence="1" id="KW-0418">Kinase</keyword>
<protein>
    <submittedName>
        <fullName evidence="1">Pantothenate kinase 4</fullName>
    </submittedName>
</protein>
<dbReference type="GO" id="GO:0016301">
    <property type="term" value="F:kinase activity"/>
    <property type="evidence" value="ECO:0007669"/>
    <property type="project" value="UniProtKB-KW"/>
</dbReference>
<evidence type="ECO:0000313" key="2">
    <source>
        <dbReference type="Proteomes" id="UP000887013"/>
    </source>
</evidence>
<dbReference type="AlphaFoldDB" id="A0A8X6TR02"/>
<gene>
    <name evidence="1" type="primary">PANK4</name>
    <name evidence="1" type="ORF">NPIL_581051</name>
</gene>
<evidence type="ECO:0000313" key="1">
    <source>
        <dbReference type="EMBL" id="GFT34919.1"/>
    </source>
</evidence>
<name>A0A8X6TR02_NEPPI</name>
<organism evidence="1 2">
    <name type="scientific">Nephila pilipes</name>
    <name type="common">Giant wood spider</name>
    <name type="synonym">Nephila maculata</name>
    <dbReference type="NCBI Taxonomy" id="299642"/>
    <lineage>
        <taxon>Eukaryota</taxon>
        <taxon>Metazoa</taxon>
        <taxon>Ecdysozoa</taxon>
        <taxon>Arthropoda</taxon>
        <taxon>Chelicerata</taxon>
        <taxon>Arachnida</taxon>
        <taxon>Araneae</taxon>
        <taxon>Araneomorphae</taxon>
        <taxon>Entelegynae</taxon>
        <taxon>Araneoidea</taxon>
        <taxon>Nephilidae</taxon>
        <taxon>Nephila</taxon>
    </lineage>
</organism>
<reference evidence="1" key="1">
    <citation type="submission" date="2020-08" db="EMBL/GenBank/DDBJ databases">
        <title>Multicomponent nature underlies the extraordinary mechanical properties of spider dragline silk.</title>
        <authorList>
            <person name="Kono N."/>
            <person name="Nakamura H."/>
            <person name="Mori M."/>
            <person name="Yoshida Y."/>
            <person name="Ohtoshi R."/>
            <person name="Malay A.D."/>
            <person name="Moran D.A.P."/>
            <person name="Tomita M."/>
            <person name="Numata K."/>
            <person name="Arakawa K."/>
        </authorList>
    </citation>
    <scope>NUCLEOTIDE SEQUENCE</scope>
</reference>
<dbReference type="SUPFAM" id="SSF111321">
    <property type="entry name" value="AF1104-like"/>
    <property type="match status" value="1"/>
</dbReference>
<feature type="non-terminal residue" evidence="1">
    <location>
        <position position="1"/>
    </location>
</feature>
<keyword evidence="2" id="KW-1185">Reference proteome</keyword>
<dbReference type="Gene3D" id="3.40.50.10880">
    <property type="entry name" value="Uncharacterised protein PF01937, DUF89, domain 3"/>
    <property type="match status" value="1"/>
</dbReference>
<keyword evidence="1" id="KW-0808">Transferase</keyword>
<dbReference type="InterPro" id="IPR036075">
    <property type="entry name" value="ARMT-1-like_metal-bd_sf"/>
</dbReference>
<dbReference type="OrthoDB" id="498611at2759"/>
<comment type="caution">
    <text evidence="1">The sequence shown here is derived from an EMBL/GenBank/DDBJ whole genome shotgun (WGS) entry which is preliminary data.</text>
</comment>